<dbReference type="Proteomes" id="UP000054477">
    <property type="component" value="Unassembled WGS sequence"/>
</dbReference>
<feature type="compositionally biased region" description="Pro residues" evidence="1">
    <location>
        <begin position="48"/>
        <end position="61"/>
    </location>
</feature>
<dbReference type="GO" id="GO:0016888">
    <property type="term" value="F:DNA endonuclease activity, producing 5'-phosphomonoesters"/>
    <property type="evidence" value="ECO:0007669"/>
    <property type="project" value="InterPro"/>
</dbReference>
<evidence type="ECO:0000313" key="4">
    <source>
        <dbReference type="Proteomes" id="UP000054477"/>
    </source>
</evidence>
<dbReference type="EMBL" id="KN838555">
    <property type="protein sequence ID" value="KIK06068.1"/>
    <property type="molecule type" value="Genomic_DNA"/>
</dbReference>
<sequence length="399" mass="45615">MSSQRFRTTPSYYSLPPSQPPVQPSAPIRWASISTPSSLTQRSSPAPDLGPAPDLSPPPGVPFTLQPHPNFRLRAKKFLLTYSQVGDLDVSEAQMMLASLPHPPVQWAGVVEKHVDDHFHWHIICIFDKIPNVRFRSASRVFDIHHLHPNIRLLPGERDIKRAWDYIHKDPLSDRFGPWSGPVDDLSQEMTSSRAIWSYIIAADTEADFKMRCSALDPKCYANNFTHLCTYMAHHYEKATTTYVSKYSHFPHLPGEITAWVNNEMTKHDRPKALIIWGSSRTGKTAWARSLGPHSYHNFQMNAAEFDENQASYIVLDDIDPASFLQYKTWLGAQREFTLNEKYCRKRKVVWGGPAIWLSNSNPLDYSSWDQSWLQANSVIVHLDHKLYDPTDEMGTGIF</sequence>
<evidence type="ECO:0000259" key="2">
    <source>
        <dbReference type="Pfam" id="PF08283"/>
    </source>
</evidence>
<keyword evidence="4" id="KW-1185">Reference proteome</keyword>
<dbReference type="Pfam" id="PF08283">
    <property type="entry name" value="Gemini_AL1_M"/>
    <property type="match status" value="1"/>
</dbReference>
<dbReference type="HOGENOM" id="CLU_690915_0_0_1"/>
<evidence type="ECO:0000256" key="1">
    <source>
        <dbReference type="SAM" id="MobiDB-lite"/>
    </source>
</evidence>
<accession>A0A0C9YD25</accession>
<dbReference type="Gene3D" id="3.40.1310.20">
    <property type="match status" value="1"/>
</dbReference>
<reference evidence="4" key="2">
    <citation type="submission" date="2015-01" db="EMBL/GenBank/DDBJ databases">
        <title>Evolutionary Origins and Diversification of the Mycorrhizal Mutualists.</title>
        <authorList>
            <consortium name="DOE Joint Genome Institute"/>
            <consortium name="Mycorrhizal Genomics Consortium"/>
            <person name="Kohler A."/>
            <person name="Kuo A."/>
            <person name="Nagy L.G."/>
            <person name="Floudas D."/>
            <person name="Copeland A."/>
            <person name="Barry K.W."/>
            <person name="Cichocki N."/>
            <person name="Veneault-Fourrey C."/>
            <person name="LaButti K."/>
            <person name="Lindquist E.A."/>
            <person name="Lipzen A."/>
            <person name="Lundell T."/>
            <person name="Morin E."/>
            <person name="Murat C."/>
            <person name="Riley R."/>
            <person name="Ohm R."/>
            <person name="Sun H."/>
            <person name="Tunlid A."/>
            <person name="Henrissat B."/>
            <person name="Grigoriev I.V."/>
            <person name="Hibbett D.S."/>
            <person name="Martin F."/>
        </authorList>
    </citation>
    <scope>NUCLEOTIDE SEQUENCE [LARGE SCALE GENOMIC DNA]</scope>
    <source>
        <strain evidence="4">LaAM-08-1</strain>
    </source>
</reference>
<protein>
    <recommendedName>
        <fullName evidence="2">Geminivirus AL1 replication-associated protein central domain-containing protein</fullName>
    </recommendedName>
</protein>
<feature type="compositionally biased region" description="Polar residues" evidence="1">
    <location>
        <begin position="32"/>
        <end position="44"/>
    </location>
</feature>
<reference evidence="3 4" key="1">
    <citation type="submission" date="2014-04" db="EMBL/GenBank/DDBJ databases">
        <authorList>
            <consortium name="DOE Joint Genome Institute"/>
            <person name="Kuo A."/>
            <person name="Kohler A."/>
            <person name="Nagy L.G."/>
            <person name="Floudas D."/>
            <person name="Copeland A."/>
            <person name="Barry K.W."/>
            <person name="Cichocki N."/>
            <person name="Veneault-Fourrey C."/>
            <person name="LaButti K."/>
            <person name="Lindquist E.A."/>
            <person name="Lipzen A."/>
            <person name="Lundell T."/>
            <person name="Morin E."/>
            <person name="Murat C."/>
            <person name="Sun H."/>
            <person name="Tunlid A."/>
            <person name="Henrissat B."/>
            <person name="Grigoriev I.V."/>
            <person name="Hibbett D.S."/>
            <person name="Martin F."/>
            <person name="Nordberg H.P."/>
            <person name="Cantor M.N."/>
            <person name="Hua S.X."/>
        </authorList>
    </citation>
    <scope>NUCLEOTIDE SEQUENCE [LARGE SCALE GENOMIC DNA]</scope>
    <source>
        <strain evidence="3 4">LaAM-08-1</strain>
    </source>
</reference>
<gene>
    <name evidence="3" type="ORF">K443DRAFT_3378</name>
</gene>
<feature type="domain" description="Geminivirus AL1 replication-associated protein central" evidence="2">
    <location>
        <begin position="193"/>
        <end position="287"/>
    </location>
</feature>
<proteinExistence type="predicted"/>
<dbReference type="SUPFAM" id="SSF55464">
    <property type="entry name" value="Origin of replication-binding domain, RBD-like"/>
    <property type="match status" value="1"/>
</dbReference>
<dbReference type="InterPro" id="IPR022692">
    <property type="entry name" value="Gemini_AL1_REP_central"/>
</dbReference>
<dbReference type="OrthoDB" id="2977716at2759"/>
<dbReference type="InterPro" id="IPR001301">
    <property type="entry name" value="Gemini_AL1_CLV"/>
</dbReference>
<name>A0A0C9YD25_9AGAR</name>
<dbReference type="PRINTS" id="PR00228">
    <property type="entry name" value="GEMCOATCLVL1"/>
</dbReference>
<feature type="region of interest" description="Disordered" evidence="1">
    <location>
        <begin position="1"/>
        <end position="63"/>
    </location>
</feature>
<dbReference type="GO" id="GO:0005198">
    <property type="term" value="F:structural molecule activity"/>
    <property type="evidence" value="ECO:0007669"/>
    <property type="project" value="InterPro"/>
</dbReference>
<evidence type="ECO:0000313" key="3">
    <source>
        <dbReference type="EMBL" id="KIK06068.1"/>
    </source>
</evidence>
<dbReference type="AlphaFoldDB" id="A0A0C9YD25"/>
<organism evidence="3 4">
    <name type="scientific">Laccaria amethystina LaAM-08-1</name>
    <dbReference type="NCBI Taxonomy" id="1095629"/>
    <lineage>
        <taxon>Eukaryota</taxon>
        <taxon>Fungi</taxon>
        <taxon>Dikarya</taxon>
        <taxon>Basidiomycota</taxon>
        <taxon>Agaricomycotina</taxon>
        <taxon>Agaricomycetes</taxon>
        <taxon>Agaricomycetidae</taxon>
        <taxon>Agaricales</taxon>
        <taxon>Agaricineae</taxon>
        <taxon>Hydnangiaceae</taxon>
        <taxon>Laccaria</taxon>
    </lineage>
</organism>